<reference evidence="2" key="1">
    <citation type="submission" date="2018-01" db="EMBL/GenBank/DDBJ databases">
        <authorList>
            <person name="Clerissi C."/>
        </authorList>
    </citation>
    <scope>NUCLEOTIDE SEQUENCE</scope>
    <source>
        <strain evidence="2">Cupriavidus oxalaticus LMG 2235</strain>
    </source>
</reference>
<dbReference type="EMBL" id="OGUS01000109">
    <property type="protein sequence ID" value="SPC10807.1"/>
    <property type="molecule type" value="Genomic_DNA"/>
</dbReference>
<dbReference type="AlphaFoldDB" id="A0A375FWG3"/>
<name>A0A375FWG3_9BURK</name>
<protein>
    <submittedName>
        <fullName evidence="2">Uncharacterized protein</fullName>
    </submittedName>
</protein>
<accession>A0A375FWG3</accession>
<keyword evidence="1" id="KW-0812">Transmembrane</keyword>
<comment type="caution">
    <text evidence="2">The sequence shown here is derived from an EMBL/GenBank/DDBJ whole genome shotgun (WGS) entry which is preliminary data.</text>
</comment>
<sequence length="240" mass="26625">MCRRFDSVPGHQTNQGVAAHRVATPCPFWAPCNHLVADCGNGPAPANTNSPRDKKKSLPDLGEIAERRIPVAHRSQVHHCDYRGLRGPRSPVEWPLRAGGGCLCLRASATAIRARQTTHPRGRGPKRGYRWLDTASPSTYHSWIDTEMPMHTTAALALGFIVLGAAGLWLVVRIGCAIGDRRRRREWAAREKSGCITVCEYGPNGPNGIRWIVRRPLSERPPRTDVEVPAFLRKHSLEDD</sequence>
<evidence type="ECO:0000313" key="2">
    <source>
        <dbReference type="EMBL" id="SPC10807.1"/>
    </source>
</evidence>
<proteinExistence type="predicted"/>
<feature type="transmembrane region" description="Helical" evidence="1">
    <location>
        <begin position="154"/>
        <end position="176"/>
    </location>
</feature>
<dbReference type="Proteomes" id="UP000256862">
    <property type="component" value="Chromosome CO2235"/>
</dbReference>
<keyword evidence="1" id="KW-0472">Membrane</keyword>
<organism evidence="2">
    <name type="scientific">Cupriavidus oxalaticus</name>
    <dbReference type="NCBI Taxonomy" id="96344"/>
    <lineage>
        <taxon>Bacteria</taxon>
        <taxon>Pseudomonadati</taxon>
        <taxon>Pseudomonadota</taxon>
        <taxon>Betaproteobacteria</taxon>
        <taxon>Burkholderiales</taxon>
        <taxon>Burkholderiaceae</taxon>
        <taxon>Cupriavidus</taxon>
    </lineage>
</organism>
<keyword evidence="1" id="KW-1133">Transmembrane helix</keyword>
<gene>
    <name evidence="2" type="ORF">CO2235_10192</name>
</gene>
<evidence type="ECO:0000256" key="1">
    <source>
        <dbReference type="SAM" id="Phobius"/>
    </source>
</evidence>